<dbReference type="STRING" id="1464122.SAMN05421737_10725"/>
<accession>A0A1G6KH26</accession>
<evidence type="ECO:0000256" key="1">
    <source>
        <dbReference type="SAM" id="Phobius"/>
    </source>
</evidence>
<reference evidence="3" key="1">
    <citation type="submission" date="2016-09" db="EMBL/GenBank/DDBJ databases">
        <authorList>
            <person name="Varghese N."/>
            <person name="Submissions S."/>
        </authorList>
    </citation>
    <scope>NUCLEOTIDE SEQUENCE [LARGE SCALE GENOMIC DNA]</scope>
    <source>
        <strain evidence="3">25nlg</strain>
    </source>
</reference>
<proteinExistence type="predicted"/>
<dbReference type="Proteomes" id="UP000242662">
    <property type="component" value="Unassembled WGS sequence"/>
</dbReference>
<keyword evidence="1" id="KW-1133">Transmembrane helix</keyword>
<keyword evidence="1" id="KW-0812">Transmembrane</keyword>
<keyword evidence="1" id="KW-0472">Membrane</keyword>
<name>A0A1G6KH26_9BACI</name>
<feature type="transmembrane region" description="Helical" evidence="1">
    <location>
        <begin position="20"/>
        <end position="45"/>
    </location>
</feature>
<organism evidence="2 3">
    <name type="scientific">Shouchella lonarensis</name>
    <dbReference type="NCBI Taxonomy" id="1464122"/>
    <lineage>
        <taxon>Bacteria</taxon>
        <taxon>Bacillati</taxon>
        <taxon>Bacillota</taxon>
        <taxon>Bacilli</taxon>
        <taxon>Bacillales</taxon>
        <taxon>Bacillaceae</taxon>
        <taxon>Shouchella</taxon>
    </lineage>
</organism>
<keyword evidence="3" id="KW-1185">Reference proteome</keyword>
<protein>
    <submittedName>
        <fullName evidence="2">YqzM-like protein</fullName>
    </submittedName>
</protein>
<gene>
    <name evidence="2" type="ORF">SAMN05421737_10725</name>
</gene>
<dbReference type="InterPro" id="IPR025416">
    <property type="entry name" value="YqzM"/>
</dbReference>
<evidence type="ECO:0000313" key="2">
    <source>
        <dbReference type="EMBL" id="SDC30128.1"/>
    </source>
</evidence>
<sequence length="46" mass="5225">MNEFEKDVQDKSNDFVPSVLGFVVSFSFFALIFIIANVVDVASYFK</sequence>
<dbReference type="EMBL" id="FMYM01000007">
    <property type="protein sequence ID" value="SDC30128.1"/>
    <property type="molecule type" value="Genomic_DNA"/>
</dbReference>
<evidence type="ECO:0000313" key="3">
    <source>
        <dbReference type="Proteomes" id="UP000242662"/>
    </source>
</evidence>
<dbReference type="AlphaFoldDB" id="A0A1G6KH26"/>
<dbReference type="Pfam" id="PF14141">
    <property type="entry name" value="YqzM"/>
    <property type="match status" value="1"/>
</dbReference>
<dbReference type="RefSeq" id="WP_090775851.1">
    <property type="nucleotide sequence ID" value="NZ_FMYM01000007.1"/>
</dbReference>